<comment type="caution">
    <text evidence="3">The sequence shown here is derived from an EMBL/GenBank/DDBJ whole genome shotgun (WGS) entry which is preliminary data.</text>
</comment>
<dbReference type="AlphaFoldDB" id="A0A8H6IV23"/>
<keyword evidence="1 3" id="KW-0378">Hydrolase</keyword>
<dbReference type="PANTHER" id="PTHR45648:SF22">
    <property type="entry name" value="GDSL LIPASE_ACYLHYDROLASE FAMILY PROTEIN (AFU_ORTHOLOGUE AFUA_4G14700)"/>
    <property type="match status" value="1"/>
</dbReference>
<dbReference type="PANTHER" id="PTHR45648">
    <property type="entry name" value="GDSL LIPASE/ACYLHYDROLASE FAMILY PROTEIN (AFU_ORTHOLOGUE AFUA_4G14700)"/>
    <property type="match status" value="1"/>
</dbReference>
<dbReference type="CDD" id="cd01846">
    <property type="entry name" value="fatty_acyltransferase_like"/>
    <property type="match status" value="1"/>
</dbReference>
<dbReference type="InterPro" id="IPR051058">
    <property type="entry name" value="GDSL_Est/Lipase"/>
</dbReference>
<dbReference type="Gene3D" id="3.40.50.1110">
    <property type="entry name" value="SGNH hydrolase"/>
    <property type="match status" value="1"/>
</dbReference>
<dbReference type="GO" id="GO:0016788">
    <property type="term" value="F:hydrolase activity, acting on ester bonds"/>
    <property type="evidence" value="ECO:0007669"/>
    <property type="project" value="InterPro"/>
</dbReference>
<keyword evidence="4" id="KW-1185">Reference proteome</keyword>
<protein>
    <submittedName>
        <fullName evidence="3">Cellulose-binding gdsl lipase acylhydrolase</fullName>
    </submittedName>
</protein>
<evidence type="ECO:0000256" key="1">
    <source>
        <dbReference type="ARBA" id="ARBA00022801"/>
    </source>
</evidence>
<keyword evidence="2" id="KW-0732">Signal</keyword>
<organism evidence="3 4">
    <name type="scientific">Colletotrichum sojae</name>
    <dbReference type="NCBI Taxonomy" id="2175907"/>
    <lineage>
        <taxon>Eukaryota</taxon>
        <taxon>Fungi</taxon>
        <taxon>Dikarya</taxon>
        <taxon>Ascomycota</taxon>
        <taxon>Pezizomycotina</taxon>
        <taxon>Sordariomycetes</taxon>
        <taxon>Hypocreomycetidae</taxon>
        <taxon>Glomerellales</taxon>
        <taxon>Glomerellaceae</taxon>
        <taxon>Colletotrichum</taxon>
        <taxon>Colletotrichum orchidearum species complex</taxon>
    </lineage>
</organism>
<gene>
    <name evidence="3" type="ORF">CSOJ01_12368</name>
</gene>
<evidence type="ECO:0000313" key="3">
    <source>
        <dbReference type="EMBL" id="KAF6800126.1"/>
    </source>
</evidence>
<proteinExistence type="predicted"/>
<name>A0A8H6IV23_9PEZI</name>
<feature type="chain" id="PRO_5034096621" evidence="2">
    <location>
        <begin position="18"/>
        <end position="313"/>
    </location>
</feature>
<dbReference type="InterPro" id="IPR036514">
    <property type="entry name" value="SGNH_hydro_sf"/>
</dbReference>
<evidence type="ECO:0000313" key="4">
    <source>
        <dbReference type="Proteomes" id="UP000652219"/>
    </source>
</evidence>
<accession>A0A8H6IV23</accession>
<dbReference type="EMBL" id="WIGN01000314">
    <property type="protein sequence ID" value="KAF6800126.1"/>
    <property type="molecule type" value="Genomic_DNA"/>
</dbReference>
<evidence type="ECO:0000256" key="2">
    <source>
        <dbReference type="SAM" id="SignalP"/>
    </source>
</evidence>
<dbReference type="Proteomes" id="UP000652219">
    <property type="component" value="Unassembled WGS sequence"/>
</dbReference>
<sequence>MKSVLLVLSLAGYGVSALYPGRPELETLFTLLHSGDSYTRTGFVVNRAQPFASNPFGNPTYPGPTSANGENWIQYLTTKYNASLLLTHNFAYSGATVDNSLVDSSVDVVTQVENQFLPYYSAANQTWNPSTTLFGFWIGINDIGKSYTEVNSTELHPLIFEKYEGLLEKLYDAGARNYLFLNVPPLERMPRTAQSSAAGTRVPLQRAAVADWNARLETLVRDLRQAHKDATIFQYDTNGLFGRVMDTPDRYKETTVYRNTTTYCDAYKSGTPEPDTKWDNCTYAANEYMWRDSLHPTYPVHMLLAKHIAKMLV</sequence>
<dbReference type="SUPFAM" id="SSF52266">
    <property type="entry name" value="SGNH hydrolase"/>
    <property type="match status" value="1"/>
</dbReference>
<dbReference type="InterPro" id="IPR001087">
    <property type="entry name" value="GDSL"/>
</dbReference>
<dbReference type="Pfam" id="PF00657">
    <property type="entry name" value="Lipase_GDSL"/>
    <property type="match status" value="1"/>
</dbReference>
<reference evidence="3 4" key="1">
    <citation type="journal article" date="2020" name="Phytopathology">
        <title>Genome Sequence Resources of Colletotrichum truncatum, C. plurivorum, C. musicola, and C. sojae: Four Species Pathogenic to Soybean (Glycine max).</title>
        <authorList>
            <person name="Rogerio F."/>
            <person name="Boufleur T.R."/>
            <person name="Ciampi-Guillardi M."/>
            <person name="Sukno S.A."/>
            <person name="Thon M.R."/>
            <person name="Massola Junior N.S."/>
            <person name="Baroncelli R."/>
        </authorList>
    </citation>
    <scope>NUCLEOTIDE SEQUENCE [LARGE SCALE GENOMIC DNA]</scope>
    <source>
        <strain evidence="3 4">LFN0009</strain>
    </source>
</reference>
<feature type="signal peptide" evidence="2">
    <location>
        <begin position="1"/>
        <end position="17"/>
    </location>
</feature>